<feature type="compositionally biased region" description="Polar residues" evidence="1">
    <location>
        <begin position="126"/>
        <end position="135"/>
    </location>
</feature>
<feature type="compositionally biased region" description="Polar residues" evidence="1">
    <location>
        <begin position="209"/>
        <end position="218"/>
    </location>
</feature>
<protein>
    <submittedName>
        <fullName evidence="3">Uncharacterized protein</fullName>
    </submittedName>
</protein>
<keyword evidence="2" id="KW-0472">Membrane</keyword>
<dbReference type="AlphaFoldDB" id="A0A7Y0ER04"/>
<keyword evidence="4" id="KW-1185">Reference proteome</keyword>
<sequence>MKKFFEGLSLSSIVAGTLAAVTSFLLASKIGIAGSVIGAAASYIVSVVSTNIYKNVIEASGEKLQAVSGGSNNDDGNSDADAVNGNAKELGTTTADDADDKTLPLSESDDAGKSDDAGNTDETDATDNLLSTRQANARRPRSISSQPANDRIYSVSELRKHRSRNTKRTAVIVTLVSGLLAVAVTAGIVMLLTEGKGTDTVVRDLVTQTTTQPTQSDHQPAAPEHGNGSTDGTLDSTDSNGGESDSSTSNSTDSSTTNGSESSTDTSTGSTGSGTDSSTSTDGNATSGTGTGSGSTDSSTGSDSNSTTDNGSTGSTSGTTGGTTGSNSSQSTGESNSSTGTGNSSNTGAAE</sequence>
<feature type="compositionally biased region" description="Low complexity" evidence="1">
    <location>
        <begin position="235"/>
        <end position="318"/>
    </location>
</feature>
<name>A0A7Y0ER04_9BIFI</name>
<dbReference type="RefSeq" id="WP_169172398.1">
    <property type="nucleotide sequence ID" value="NZ_JAAIII010000004.1"/>
</dbReference>
<dbReference type="Proteomes" id="UP000532194">
    <property type="component" value="Unassembled WGS sequence"/>
</dbReference>
<gene>
    <name evidence="3" type="ORF">G1C95_1565</name>
</gene>
<dbReference type="EMBL" id="JAAIII010000004">
    <property type="protein sequence ID" value="NMM94378.1"/>
    <property type="molecule type" value="Genomic_DNA"/>
</dbReference>
<organism evidence="3 4">
    <name type="scientific">Bifidobacterium oedipodis</name>
    <dbReference type="NCBI Taxonomy" id="2675322"/>
    <lineage>
        <taxon>Bacteria</taxon>
        <taxon>Bacillati</taxon>
        <taxon>Actinomycetota</taxon>
        <taxon>Actinomycetes</taxon>
        <taxon>Bifidobacteriales</taxon>
        <taxon>Bifidobacteriaceae</taxon>
        <taxon>Bifidobacterium</taxon>
    </lineage>
</organism>
<comment type="caution">
    <text evidence="3">The sequence shown here is derived from an EMBL/GenBank/DDBJ whole genome shotgun (WGS) entry which is preliminary data.</text>
</comment>
<evidence type="ECO:0000256" key="1">
    <source>
        <dbReference type="SAM" id="MobiDB-lite"/>
    </source>
</evidence>
<evidence type="ECO:0000256" key="2">
    <source>
        <dbReference type="SAM" id="Phobius"/>
    </source>
</evidence>
<evidence type="ECO:0000313" key="4">
    <source>
        <dbReference type="Proteomes" id="UP000532194"/>
    </source>
</evidence>
<proteinExistence type="predicted"/>
<feature type="compositionally biased region" description="Low complexity" evidence="1">
    <location>
        <begin position="325"/>
        <end position="351"/>
    </location>
</feature>
<feature type="region of interest" description="Disordered" evidence="1">
    <location>
        <begin position="209"/>
        <end position="351"/>
    </location>
</feature>
<keyword evidence="2" id="KW-1133">Transmembrane helix</keyword>
<feature type="transmembrane region" description="Helical" evidence="2">
    <location>
        <begin position="7"/>
        <end position="26"/>
    </location>
</feature>
<feature type="region of interest" description="Disordered" evidence="1">
    <location>
        <begin position="66"/>
        <end position="148"/>
    </location>
</feature>
<feature type="transmembrane region" description="Helical" evidence="2">
    <location>
        <begin position="32"/>
        <end position="53"/>
    </location>
</feature>
<feature type="transmembrane region" description="Helical" evidence="2">
    <location>
        <begin position="169"/>
        <end position="192"/>
    </location>
</feature>
<evidence type="ECO:0000313" key="3">
    <source>
        <dbReference type="EMBL" id="NMM94378.1"/>
    </source>
</evidence>
<keyword evidence="2" id="KW-0812">Transmembrane</keyword>
<reference evidence="3 4" key="1">
    <citation type="submission" date="2020-02" db="EMBL/GenBank/DDBJ databases">
        <title>Characterization of phylogenetic diversity of novel bifidobacterial species isolated in Czech ZOOs.</title>
        <authorList>
            <person name="Lugli G.A."/>
            <person name="Vera N.B."/>
            <person name="Ventura M."/>
        </authorList>
    </citation>
    <scope>NUCLEOTIDE SEQUENCE [LARGE SCALE GENOMIC DNA]</scope>
    <source>
        <strain evidence="3 4">DSM 109957</strain>
    </source>
</reference>
<feature type="compositionally biased region" description="Low complexity" evidence="1">
    <location>
        <begin position="66"/>
        <end position="95"/>
    </location>
</feature>
<accession>A0A7Y0ER04</accession>